<keyword evidence="7" id="KW-0238">DNA-binding</keyword>
<feature type="domain" description="RNA polymerase sigma factor 54 DNA-binding" evidence="9">
    <location>
        <begin position="308"/>
        <end position="465"/>
    </location>
</feature>
<dbReference type="GO" id="GO:0006352">
    <property type="term" value="P:DNA-templated transcription initiation"/>
    <property type="evidence" value="ECO:0007669"/>
    <property type="project" value="InterPro"/>
</dbReference>
<sequence>MISQQITRSQRIKILPQQIHLLNLFHLTTLELEQRISLELEENPLLEEIESSVDSESQDEVVADYADYEEFAYDDVPDCRKEHQNFFTEGNMPDRQISEEPSFRDRLKEQMGFQCGTEKELRIACFIIDSLNDYGMLEEDTSKLAEEYSFRSSGWTDPGEIDLVLQQLQELDPPGVGARSFQECLLLQLKKEKKADEITVEAGNAISNHFTDLLHREYGRICKAMNVTINRLKEIVKYISTLSFRPVLETPPLQTENRVIIPDFSVAVKDDKINVSLTRQRSDTLQINHDWMNNIMTQCSERDKGTHQYLKGKMQAAEWFISAIRQREQTMTRTMLAIVNWQKAFFQSGDELDLKPMILRNIAEIVQVDISTISRITSNKYAETHFGTILLKNLFSEGLRDNNGMAVTSKVIQAELRELVEAEDKHNPFSDNDLSHLLSQKGFRVARRTVAKYRESLGIVAANFRAAT</sequence>
<evidence type="ECO:0000256" key="4">
    <source>
        <dbReference type="ARBA" id="ARBA00022695"/>
    </source>
</evidence>
<feature type="domain" description="RNA polymerase sigma factor 54 core-binding" evidence="10">
    <location>
        <begin position="95"/>
        <end position="290"/>
    </location>
</feature>
<dbReference type="AlphaFoldDB" id="A0A0C1IHV6"/>
<dbReference type="InterPro" id="IPR007634">
    <property type="entry name" value="RNA_pol_sigma_54_DNA-bd"/>
</dbReference>
<dbReference type="PANTHER" id="PTHR32248:SF4">
    <property type="entry name" value="RNA POLYMERASE SIGMA-54 FACTOR"/>
    <property type="match status" value="1"/>
</dbReference>
<reference evidence="11 12" key="1">
    <citation type="submission" date="2014-11" db="EMBL/GenBank/DDBJ databases">
        <title>Genome sequence of Flavihumibacter solisilvae 3-3.</title>
        <authorList>
            <person name="Zhou G."/>
            <person name="Li M."/>
            <person name="Wang G."/>
        </authorList>
    </citation>
    <scope>NUCLEOTIDE SEQUENCE [LARGE SCALE GENOMIC DNA]</scope>
    <source>
        <strain evidence="11 12">3-3</strain>
    </source>
</reference>
<organism evidence="11 12">
    <name type="scientific">Flavihumibacter solisilvae</name>
    <dbReference type="NCBI Taxonomy" id="1349421"/>
    <lineage>
        <taxon>Bacteria</taxon>
        <taxon>Pseudomonadati</taxon>
        <taxon>Bacteroidota</taxon>
        <taxon>Chitinophagia</taxon>
        <taxon>Chitinophagales</taxon>
        <taxon>Chitinophagaceae</taxon>
        <taxon>Flavihumibacter</taxon>
    </lineage>
</organism>
<dbReference type="Pfam" id="PF04552">
    <property type="entry name" value="Sigma54_DBD"/>
    <property type="match status" value="1"/>
</dbReference>
<dbReference type="PIRSF" id="PIRSF000774">
    <property type="entry name" value="RpoN"/>
    <property type="match status" value="1"/>
</dbReference>
<dbReference type="STRING" id="1349421.OI18_15645"/>
<dbReference type="OrthoDB" id="9814402at2"/>
<evidence type="ECO:0000256" key="2">
    <source>
        <dbReference type="ARBA" id="ARBA00022478"/>
    </source>
</evidence>
<evidence type="ECO:0000313" key="12">
    <source>
        <dbReference type="Proteomes" id="UP000031408"/>
    </source>
</evidence>
<keyword evidence="12" id="KW-1185">Reference proteome</keyword>
<keyword evidence="4" id="KW-0548">Nucleotidyltransferase</keyword>
<dbReference type="NCBIfam" id="TIGR02395">
    <property type="entry name" value="rpoN_sigma"/>
    <property type="match status" value="1"/>
</dbReference>
<evidence type="ECO:0000259" key="10">
    <source>
        <dbReference type="Pfam" id="PF04963"/>
    </source>
</evidence>
<dbReference type="GO" id="GO:0001216">
    <property type="term" value="F:DNA-binding transcription activator activity"/>
    <property type="evidence" value="ECO:0007669"/>
    <property type="project" value="InterPro"/>
</dbReference>
<dbReference type="Gene3D" id="1.10.10.60">
    <property type="entry name" value="Homeodomain-like"/>
    <property type="match status" value="1"/>
</dbReference>
<keyword evidence="3" id="KW-0808">Transferase</keyword>
<dbReference type="Proteomes" id="UP000031408">
    <property type="component" value="Unassembled WGS sequence"/>
</dbReference>
<dbReference type="InterPro" id="IPR007046">
    <property type="entry name" value="RNA_pol_sigma_54_core-bd"/>
</dbReference>
<dbReference type="RefSeq" id="WP_039141446.1">
    <property type="nucleotide sequence ID" value="NZ_JSVC01000017.1"/>
</dbReference>
<keyword evidence="6" id="KW-0731">Sigma factor</keyword>
<proteinExistence type="inferred from homology"/>
<dbReference type="Gene3D" id="1.10.10.1330">
    <property type="entry name" value="RNA polymerase sigma-54 factor, core-binding domain"/>
    <property type="match status" value="1"/>
</dbReference>
<comment type="caution">
    <text evidence="11">The sequence shown here is derived from an EMBL/GenBank/DDBJ whole genome shotgun (WGS) entry which is preliminary data.</text>
</comment>
<dbReference type="GO" id="GO:0016987">
    <property type="term" value="F:sigma factor activity"/>
    <property type="evidence" value="ECO:0007669"/>
    <property type="project" value="UniProtKB-KW"/>
</dbReference>
<evidence type="ECO:0000256" key="3">
    <source>
        <dbReference type="ARBA" id="ARBA00022679"/>
    </source>
</evidence>
<keyword evidence="8" id="KW-0804">Transcription</keyword>
<dbReference type="InterPro" id="IPR000394">
    <property type="entry name" value="RNA_pol_sigma_54"/>
</dbReference>
<evidence type="ECO:0000313" key="11">
    <source>
        <dbReference type="EMBL" id="KIC93795.1"/>
    </source>
</evidence>
<evidence type="ECO:0000256" key="6">
    <source>
        <dbReference type="ARBA" id="ARBA00023082"/>
    </source>
</evidence>
<dbReference type="GO" id="GO:0016779">
    <property type="term" value="F:nucleotidyltransferase activity"/>
    <property type="evidence" value="ECO:0007669"/>
    <property type="project" value="UniProtKB-KW"/>
</dbReference>
<dbReference type="EMBL" id="JSVC01000017">
    <property type="protein sequence ID" value="KIC93795.1"/>
    <property type="molecule type" value="Genomic_DNA"/>
</dbReference>
<dbReference type="PROSITE" id="PS50044">
    <property type="entry name" value="SIGMA54_3"/>
    <property type="match status" value="1"/>
</dbReference>
<keyword evidence="5" id="KW-0805">Transcription regulation</keyword>
<dbReference type="GO" id="GO:0000428">
    <property type="term" value="C:DNA-directed RNA polymerase complex"/>
    <property type="evidence" value="ECO:0007669"/>
    <property type="project" value="UniProtKB-KW"/>
</dbReference>
<evidence type="ECO:0008006" key="13">
    <source>
        <dbReference type="Google" id="ProtNLM"/>
    </source>
</evidence>
<evidence type="ECO:0000259" key="9">
    <source>
        <dbReference type="Pfam" id="PF04552"/>
    </source>
</evidence>
<dbReference type="Pfam" id="PF00309">
    <property type="entry name" value="Sigma54_AID"/>
    <property type="match status" value="1"/>
</dbReference>
<dbReference type="PRINTS" id="PR00045">
    <property type="entry name" value="SIGMA54FCT"/>
</dbReference>
<evidence type="ECO:0000256" key="1">
    <source>
        <dbReference type="ARBA" id="ARBA00008798"/>
    </source>
</evidence>
<comment type="similarity">
    <text evidence="1">Belongs to the sigma-54 factor family.</text>
</comment>
<protein>
    <recommendedName>
        <fullName evidence="13">RNA polymerase sigma54 factor</fullName>
    </recommendedName>
</protein>
<evidence type="ECO:0000256" key="8">
    <source>
        <dbReference type="ARBA" id="ARBA00023163"/>
    </source>
</evidence>
<dbReference type="PROSITE" id="PS00718">
    <property type="entry name" value="SIGMA54_2"/>
    <property type="match status" value="1"/>
</dbReference>
<dbReference type="InterPro" id="IPR038709">
    <property type="entry name" value="RpoN_core-bd_sf"/>
</dbReference>
<evidence type="ECO:0000256" key="5">
    <source>
        <dbReference type="ARBA" id="ARBA00023015"/>
    </source>
</evidence>
<gene>
    <name evidence="11" type="ORF">OI18_15645</name>
</gene>
<dbReference type="PANTHER" id="PTHR32248">
    <property type="entry name" value="RNA POLYMERASE SIGMA-54 FACTOR"/>
    <property type="match status" value="1"/>
</dbReference>
<dbReference type="GO" id="GO:0003677">
    <property type="term" value="F:DNA binding"/>
    <property type="evidence" value="ECO:0007669"/>
    <property type="project" value="UniProtKB-KW"/>
</dbReference>
<name>A0A0C1IHV6_9BACT</name>
<evidence type="ECO:0000256" key="7">
    <source>
        <dbReference type="ARBA" id="ARBA00023125"/>
    </source>
</evidence>
<keyword evidence="2" id="KW-0240">DNA-directed RNA polymerase</keyword>
<dbReference type="Pfam" id="PF04963">
    <property type="entry name" value="Sigma54_CBD"/>
    <property type="match status" value="1"/>
</dbReference>
<accession>A0A0C1IHV6</accession>